<gene>
    <name evidence="2" type="ORF">BD311DRAFT_652186</name>
</gene>
<feature type="compositionally biased region" description="Basic residues" evidence="1">
    <location>
        <begin position="328"/>
        <end position="337"/>
    </location>
</feature>
<sequence>MRTLRTRTATNSRRPHRAKTEEPTVVTFDEHAGLTKDQIQKASALTVIAQNGLRVPFGELIKERKTIVIFIRHFWCASCQDYMYSISRNVNSEALKRAGVDLVIIGNGSPGMIKSYRNIFRTPFPLYTDPTLRLYAALGMTLRTNNPGPDAEKGEYVRHGLIGGIAMVVRNALRVGMPVWERGGDSTQLGGEFVLGPGFNCTYAHRMTTTRSHAPIREVLRAAGYNRAATTPGAGPDGLSLTQDEEEAWMRDRRRSLARMRARREKRRELGTPAEPDVYGPELGYGSDTGSESVSVNGSWASTAEKHQLQVQVAQQREREREREQQRARMKQKRQRRSLQVANPDDHLDHRDHRTHHTGSRTHVPRSEGGRDEWSGGKMMPVDYLNRHGRREDGYDTEDAVTYTR</sequence>
<dbReference type="EMBL" id="ML143391">
    <property type="protein sequence ID" value="TBU33515.1"/>
    <property type="molecule type" value="Genomic_DNA"/>
</dbReference>
<dbReference type="SUPFAM" id="SSF52833">
    <property type="entry name" value="Thioredoxin-like"/>
    <property type="match status" value="1"/>
</dbReference>
<dbReference type="CDD" id="cd02970">
    <property type="entry name" value="PRX_like2"/>
    <property type="match status" value="1"/>
</dbReference>
<dbReference type="Proteomes" id="UP000292957">
    <property type="component" value="Unassembled WGS sequence"/>
</dbReference>
<dbReference type="OrthoDB" id="40334at2759"/>
<name>A0A4Q9N099_9APHY</name>
<feature type="compositionally biased region" description="Basic residues" evidence="1">
    <location>
        <begin position="353"/>
        <end position="364"/>
    </location>
</feature>
<dbReference type="PANTHER" id="PTHR28630">
    <property type="match status" value="1"/>
</dbReference>
<evidence type="ECO:0000313" key="2">
    <source>
        <dbReference type="EMBL" id="TBU33515.1"/>
    </source>
</evidence>
<dbReference type="PANTHER" id="PTHR28630:SF3">
    <property type="entry name" value="PEROXIREDOXIN-LIKE 2C"/>
    <property type="match status" value="1"/>
</dbReference>
<dbReference type="InterPro" id="IPR036249">
    <property type="entry name" value="Thioredoxin-like_sf"/>
</dbReference>
<dbReference type="AlphaFoldDB" id="A0A4Q9N099"/>
<organism evidence="2">
    <name type="scientific">Dichomitus squalens</name>
    <dbReference type="NCBI Taxonomy" id="114155"/>
    <lineage>
        <taxon>Eukaryota</taxon>
        <taxon>Fungi</taxon>
        <taxon>Dikarya</taxon>
        <taxon>Basidiomycota</taxon>
        <taxon>Agaricomycotina</taxon>
        <taxon>Agaricomycetes</taxon>
        <taxon>Polyporales</taxon>
        <taxon>Polyporaceae</taxon>
        <taxon>Dichomitus</taxon>
    </lineage>
</organism>
<dbReference type="InterPro" id="IPR032801">
    <property type="entry name" value="PXL2A/B/C"/>
</dbReference>
<protein>
    <submittedName>
        <fullName evidence="2">AhpC/TSA antioxidant enzyme-domain-containing protein</fullName>
    </submittedName>
</protein>
<reference evidence="2" key="1">
    <citation type="submission" date="2019-01" db="EMBL/GenBank/DDBJ databases">
        <title>Draft genome sequences of three monokaryotic isolates of the white-rot basidiomycete fungus Dichomitus squalens.</title>
        <authorList>
            <consortium name="DOE Joint Genome Institute"/>
            <person name="Lopez S.C."/>
            <person name="Andreopoulos B."/>
            <person name="Pangilinan J."/>
            <person name="Lipzen A."/>
            <person name="Riley R."/>
            <person name="Ahrendt S."/>
            <person name="Ng V."/>
            <person name="Barry K."/>
            <person name="Daum C."/>
            <person name="Grigoriev I.V."/>
            <person name="Hilden K.S."/>
            <person name="Makela M.R."/>
            <person name="de Vries R.P."/>
        </authorList>
    </citation>
    <scope>NUCLEOTIDE SEQUENCE [LARGE SCALE GENOMIC DNA]</scope>
    <source>
        <strain evidence="2">OM18370.1</strain>
    </source>
</reference>
<feature type="region of interest" description="Disordered" evidence="1">
    <location>
        <begin position="260"/>
        <end position="405"/>
    </location>
</feature>
<evidence type="ECO:0000256" key="1">
    <source>
        <dbReference type="SAM" id="MobiDB-lite"/>
    </source>
</evidence>
<feature type="compositionally biased region" description="Polar residues" evidence="1">
    <location>
        <begin position="288"/>
        <end position="302"/>
    </location>
</feature>
<proteinExistence type="predicted"/>
<feature type="compositionally biased region" description="Basic and acidic residues" evidence="1">
    <location>
        <begin position="316"/>
        <end position="327"/>
    </location>
</feature>
<dbReference type="Pfam" id="PF13911">
    <property type="entry name" value="AhpC-TSA_2"/>
    <property type="match status" value="1"/>
</dbReference>
<feature type="region of interest" description="Disordered" evidence="1">
    <location>
        <begin position="1"/>
        <end position="21"/>
    </location>
</feature>
<accession>A0A4Q9N099</accession>
<feature type="compositionally biased region" description="Polar residues" evidence="1">
    <location>
        <begin position="1"/>
        <end position="12"/>
    </location>
</feature>
<feature type="compositionally biased region" description="Basic and acidic residues" evidence="1">
    <location>
        <begin position="365"/>
        <end position="375"/>
    </location>
</feature>
<dbReference type="Gene3D" id="3.40.30.10">
    <property type="entry name" value="Glutaredoxin"/>
    <property type="match status" value="1"/>
</dbReference>